<evidence type="ECO:0000256" key="1">
    <source>
        <dbReference type="SAM" id="SignalP"/>
    </source>
</evidence>
<organism evidence="2 3">
    <name type="scientific">Schizothecium vesticola</name>
    <dbReference type="NCBI Taxonomy" id="314040"/>
    <lineage>
        <taxon>Eukaryota</taxon>
        <taxon>Fungi</taxon>
        <taxon>Dikarya</taxon>
        <taxon>Ascomycota</taxon>
        <taxon>Pezizomycotina</taxon>
        <taxon>Sordariomycetes</taxon>
        <taxon>Sordariomycetidae</taxon>
        <taxon>Sordariales</taxon>
        <taxon>Schizotheciaceae</taxon>
        <taxon>Schizothecium</taxon>
    </lineage>
</organism>
<comment type="caution">
    <text evidence="2">The sequence shown here is derived from an EMBL/GenBank/DDBJ whole genome shotgun (WGS) entry which is preliminary data.</text>
</comment>
<keyword evidence="3" id="KW-1185">Reference proteome</keyword>
<dbReference type="AlphaFoldDB" id="A0AA40F8E9"/>
<keyword evidence="1" id="KW-0732">Signal</keyword>
<gene>
    <name evidence="2" type="ORF">B0T18DRAFT_483859</name>
</gene>
<feature type="signal peptide" evidence="1">
    <location>
        <begin position="1"/>
        <end position="18"/>
    </location>
</feature>
<protein>
    <recommendedName>
        <fullName evidence="4">Cellobiose dehydrogenase cytochrome domain-containing protein</fullName>
    </recommendedName>
</protein>
<evidence type="ECO:0000313" key="3">
    <source>
        <dbReference type="Proteomes" id="UP001172155"/>
    </source>
</evidence>
<name>A0AA40F8E9_9PEZI</name>
<dbReference type="Proteomes" id="UP001172155">
    <property type="component" value="Unassembled WGS sequence"/>
</dbReference>
<feature type="chain" id="PRO_5041318661" description="Cellobiose dehydrogenase cytochrome domain-containing protein" evidence="1">
    <location>
        <begin position="19"/>
        <end position="189"/>
    </location>
</feature>
<dbReference type="EMBL" id="JAUKUD010000001">
    <property type="protein sequence ID" value="KAK0753010.1"/>
    <property type="molecule type" value="Genomic_DNA"/>
</dbReference>
<evidence type="ECO:0000313" key="2">
    <source>
        <dbReference type="EMBL" id="KAK0753010.1"/>
    </source>
</evidence>
<reference evidence="2" key="1">
    <citation type="submission" date="2023-06" db="EMBL/GenBank/DDBJ databases">
        <title>Genome-scale phylogeny and comparative genomics of the fungal order Sordariales.</title>
        <authorList>
            <consortium name="Lawrence Berkeley National Laboratory"/>
            <person name="Hensen N."/>
            <person name="Bonometti L."/>
            <person name="Westerberg I."/>
            <person name="Brannstrom I.O."/>
            <person name="Guillou S."/>
            <person name="Cros-Aarteil S."/>
            <person name="Calhoun S."/>
            <person name="Haridas S."/>
            <person name="Kuo A."/>
            <person name="Mondo S."/>
            <person name="Pangilinan J."/>
            <person name="Riley R."/>
            <person name="LaButti K."/>
            <person name="Andreopoulos B."/>
            <person name="Lipzen A."/>
            <person name="Chen C."/>
            <person name="Yanf M."/>
            <person name="Daum C."/>
            <person name="Ng V."/>
            <person name="Clum A."/>
            <person name="Steindorff A."/>
            <person name="Ohm R."/>
            <person name="Martin F."/>
            <person name="Silar P."/>
            <person name="Natvig D."/>
            <person name="Lalanne C."/>
            <person name="Gautier V."/>
            <person name="Ament-velasquez S.L."/>
            <person name="Kruys A."/>
            <person name="Hutchinson M.I."/>
            <person name="Powell A.J."/>
            <person name="Barry K."/>
            <person name="Miller A.N."/>
            <person name="Grigoriev I.V."/>
            <person name="Debuchy R."/>
            <person name="Gladieux P."/>
            <person name="Thoren M.H."/>
            <person name="Johannesson H."/>
        </authorList>
    </citation>
    <scope>NUCLEOTIDE SEQUENCE</scope>
    <source>
        <strain evidence="2">SMH3187-1</strain>
    </source>
</reference>
<evidence type="ECO:0008006" key="4">
    <source>
        <dbReference type="Google" id="ProtNLM"/>
    </source>
</evidence>
<accession>A0AA40F8E9</accession>
<proteinExistence type="predicted"/>
<sequence>MHLPTLLTTVALAALSTSTPLISRQPPSTVPPRVSTPYFTLIANVSSPPGTAPPTQYHHWALHFPRTGAGIWSAALTPDLASNGTVLLLNGTSRDISAQATTVMAPPILLNVGPTAVGMRFRPGAAAAAALQWEVGLGLGRGDEGTGIGIGLRDLYPRLFVPAELAQDASKYSSFRLEIHGCCSDEMTR</sequence>